<organism evidence="5 6">
    <name type="scientific">Proteus faecis</name>
    <dbReference type="NCBI Taxonomy" id="2050967"/>
    <lineage>
        <taxon>Bacteria</taxon>
        <taxon>Pseudomonadati</taxon>
        <taxon>Pseudomonadota</taxon>
        <taxon>Gammaproteobacteria</taxon>
        <taxon>Enterobacterales</taxon>
        <taxon>Morganellaceae</taxon>
        <taxon>Proteus</taxon>
    </lineage>
</organism>
<evidence type="ECO:0000256" key="4">
    <source>
        <dbReference type="ARBA" id="ARBA00023163"/>
    </source>
</evidence>
<evidence type="ECO:0000313" key="6">
    <source>
        <dbReference type="Proteomes" id="UP001438077"/>
    </source>
</evidence>
<accession>A0ABZ3EHN8</accession>
<name>A0ABZ3EHN8_9GAMM</name>
<proteinExistence type="inferred from homology"/>
<dbReference type="EMBL" id="CP095785">
    <property type="protein sequence ID" value="XAG30245.1"/>
    <property type="molecule type" value="Genomic_DNA"/>
</dbReference>
<protein>
    <submittedName>
        <fullName evidence="5">Antitermination protein</fullName>
    </submittedName>
</protein>
<dbReference type="Proteomes" id="UP001438077">
    <property type="component" value="Chromosome"/>
</dbReference>
<keyword evidence="6" id="KW-1185">Reference proteome</keyword>
<reference evidence="5 6" key="1">
    <citation type="submission" date="2022-03" db="EMBL/GenBank/DDBJ databases">
        <title>Sea Food Isolates.</title>
        <authorList>
            <person name="Li C."/>
        </authorList>
    </citation>
    <scope>NUCLEOTIDE SEQUENCE [LARGE SCALE GENOMIC DNA]</scope>
    <source>
        <strain evidence="5 6">19MO01SH08</strain>
    </source>
</reference>
<dbReference type="Pfam" id="PF06530">
    <property type="entry name" value="Phage_antitermQ"/>
    <property type="match status" value="1"/>
</dbReference>
<keyword evidence="2" id="KW-0805">Transcription regulation</keyword>
<evidence type="ECO:0000256" key="3">
    <source>
        <dbReference type="ARBA" id="ARBA00023125"/>
    </source>
</evidence>
<keyword evidence="3" id="KW-0238">DNA-binding</keyword>
<keyword evidence="4" id="KW-0804">Transcription</keyword>
<sequence>MTLWINKDVNMENISKVLEMWGAWVANDQKAINLLNNKKEIIPERIRLRKKCTHHDANIINDLMKRLMVNNKKDYQLLINYYVFGKTFVQLAKYEQCSDTYIGKKLKKAEGIIEGMLIFSGVN</sequence>
<evidence type="ECO:0000256" key="2">
    <source>
        <dbReference type="ARBA" id="ARBA00023015"/>
    </source>
</evidence>
<dbReference type="RefSeq" id="WP_260619465.1">
    <property type="nucleotide sequence ID" value="NZ_CP095785.1"/>
</dbReference>
<comment type="similarity">
    <text evidence="1">Belongs to the phage antitermination Q type 1 family.</text>
</comment>
<evidence type="ECO:0000313" key="5">
    <source>
        <dbReference type="EMBL" id="XAG30245.1"/>
    </source>
</evidence>
<evidence type="ECO:0000256" key="1">
    <source>
        <dbReference type="ARBA" id="ARBA00010234"/>
    </source>
</evidence>
<dbReference type="InterPro" id="IPR010534">
    <property type="entry name" value="Phage_933W_GpQ"/>
</dbReference>
<gene>
    <name evidence="5" type="ORF">MYW70_09655</name>
</gene>